<proteinExistence type="predicted"/>
<evidence type="ECO:0000313" key="1">
    <source>
        <dbReference type="EMBL" id="PSK11671.1"/>
    </source>
</evidence>
<dbReference type="GeneID" id="95750357"/>
<dbReference type="Proteomes" id="UP000241645">
    <property type="component" value="Unassembled WGS sequence"/>
</dbReference>
<sequence length="214" mass="25606">MGCDIHLYVEQRTENGWEAVQGINPWIARYKAFALNARERGENERAAELDRYVVEMETKELWVYEGWLYKERNYALFAMLADVRNNYDYKPICQPKGLPGDISDVVGKEAARWEEDGHNHSWLTLQELLTYDWDQTTTITGWVEKNVADKYRQTGKRPSYWFYDTTNRNNNYEQISWQVKYSEHVQQFLDYGLLKLKQYACPPEDIRIVFWFDN</sequence>
<evidence type="ECO:0000313" key="2">
    <source>
        <dbReference type="Proteomes" id="UP000241645"/>
    </source>
</evidence>
<keyword evidence="2" id="KW-1185">Reference proteome</keyword>
<accession>A0ABX5FS69</accession>
<dbReference type="RefSeq" id="WP_106834066.1">
    <property type="nucleotide sequence ID" value="NZ_JARMEW010000044.1"/>
</dbReference>
<dbReference type="EMBL" id="PXZO01000016">
    <property type="protein sequence ID" value="PSK11671.1"/>
    <property type="molecule type" value="Genomic_DNA"/>
</dbReference>
<name>A0ABX5FS69_9BACL</name>
<reference evidence="1 2" key="1">
    <citation type="submission" date="2018-03" db="EMBL/GenBank/DDBJ databases">
        <title>Brevisbacillus phylogenomics.</title>
        <authorList>
            <person name="Dunlap C."/>
        </authorList>
    </citation>
    <scope>NUCLEOTIDE SEQUENCE [LARGE SCALE GENOMIC DNA]</scope>
    <source>
        <strain evidence="1 2">NRRL B-41110</strain>
    </source>
</reference>
<organism evidence="1 2">
    <name type="scientific">Brevibacillus porteri</name>
    <dbReference type="NCBI Taxonomy" id="2126350"/>
    <lineage>
        <taxon>Bacteria</taxon>
        <taxon>Bacillati</taxon>
        <taxon>Bacillota</taxon>
        <taxon>Bacilli</taxon>
        <taxon>Bacillales</taxon>
        <taxon>Paenibacillaceae</taxon>
        <taxon>Brevibacillus</taxon>
    </lineage>
</organism>
<protein>
    <submittedName>
        <fullName evidence="1">Uncharacterized protein</fullName>
    </submittedName>
</protein>
<comment type="caution">
    <text evidence="1">The sequence shown here is derived from an EMBL/GenBank/DDBJ whole genome shotgun (WGS) entry which is preliminary data.</text>
</comment>
<gene>
    <name evidence="1" type="ORF">C7R92_09505</name>
</gene>